<feature type="region of interest" description="Disordered" evidence="1">
    <location>
        <begin position="1"/>
        <end position="20"/>
    </location>
</feature>
<dbReference type="Proteomes" id="UP000245697">
    <property type="component" value="Unassembled WGS sequence"/>
</dbReference>
<gene>
    <name evidence="2" type="ORF">BC793_107122</name>
</gene>
<name>A0A316FHD5_9ACTN</name>
<evidence type="ECO:0000313" key="3">
    <source>
        <dbReference type="Proteomes" id="UP000245697"/>
    </source>
</evidence>
<evidence type="ECO:0000256" key="1">
    <source>
        <dbReference type="SAM" id="MobiDB-lite"/>
    </source>
</evidence>
<accession>A0A316FHD5</accession>
<proteinExistence type="predicted"/>
<protein>
    <submittedName>
        <fullName evidence="2">Uncharacterized protein</fullName>
    </submittedName>
</protein>
<organism evidence="2 3">
    <name type="scientific">Actinoplanes xinjiangensis</name>
    <dbReference type="NCBI Taxonomy" id="512350"/>
    <lineage>
        <taxon>Bacteria</taxon>
        <taxon>Bacillati</taxon>
        <taxon>Actinomycetota</taxon>
        <taxon>Actinomycetes</taxon>
        <taxon>Micromonosporales</taxon>
        <taxon>Micromonosporaceae</taxon>
        <taxon>Actinoplanes</taxon>
    </lineage>
</organism>
<evidence type="ECO:0000313" key="2">
    <source>
        <dbReference type="EMBL" id="PWK47512.1"/>
    </source>
</evidence>
<dbReference type="InterPro" id="IPR046190">
    <property type="entry name" value="DUF6218"/>
</dbReference>
<comment type="caution">
    <text evidence="2">The sequence shown here is derived from an EMBL/GenBank/DDBJ whole genome shotgun (WGS) entry which is preliminary data.</text>
</comment>
<sequence length="196" mass="20722">MSVVPSLSEPGRAESVKRESPVGTVLAAPLLPGARDRLVLCATGPDETGTPSVALWWTDLSGEPKAGWLFPEERAERDPRVAGRLLLAATYGRAAQRRDGTGWALLARLADATGHVRPATAVLDVDDLVAGVRRRTGRTPAPRDTDGSRRCPVVTELLATCDLVGWATRAWAAAPEPGPSPVAQWLRQAPVPAGLS</sequence>
<dbReference type="AlphaFoldDB" id="A0A316FHD5"/>
<reference evidence="2 3" key="1">
    <citation type="submission" date="2018-05" db="EMBL/GenBank/DDBJ databases">
        <title>Genomic Encyclopedia of Archaeal and Bacterial Type Strains, Phase II (KMG-II): from individual species to whole genera.</title>
        <authorList>
            <person name="Goeker M."/>
        </authorList>
    </citation>
    <scope>NUCLEOTIDE SEQUENCE [LARGE SCALE GENOMIC DNA]</scope>
    <source>
        <strain evidence="2 3">DSM 45184</strain>
    </source>
</reference>
<dbReference type="EMBL" id="QGGR01000007">
    <property type="protein sequence ID" value="PWK47512.1"/>
    <property type="molecule type" value="Genomic_DNA"/>
</dbReference>
<dbReference type="Pfam" id="PF19726">
    <property type="entry name" value="DUF6218"/>
    <property type="match status" value="1"/>
</dbReference>
<feature type="compositionally biased region" description="Basic and acidic residues" evidence="1">
    <location>
        <begin position="11"/>
        <end position="20"/>
    </location>
</feature>
<keyword evidence="3" id="KW-1185">Reference proteome</keyword>